<comment type="caution">
    <text evidence="1">The sequence shown here is derived from an EMBL/GenBank/DDBJ whole genome shotgun (WGS) entry which is preliminary data.</text>
</comment>
<gene>
    <name evidence="1" type="ORF">PUW80_03355</name>
</gene>
<organism evidence="1 2">
    <name type="scientific">Microbacterium thalli</name>
    <dbReference type="NCBI Taxonomy" id="3027921"/>
    <lineage>
        <taxon>Bacteria</taxon>
        <taxon>Bacillati</taxon>
        <taxon>Actinomycetota</taxon>
        <taxon>Actinomycetes</taxon>
        <taxon>Micrococcales</taxon>
        <taxon>Microbacteriaceae</taxon>
        <taxon>Microbacterium</taxon>
    </lineage>
</organism>
<dbReference type="EMBL" id="JAQZCI010000001">
    <property type="protein sequence ID" value="MDD7961383.1"/>
    <property type="molecule type" value="Genomic_DNA"/>
</dbReference>
<protein>
    <submittedName>
        <fullName evidence="1">Uncharacterized protein</fullName>
    </submittedName>
</protein>
<accession>A0ABT5SHM3</accession>
<reference evidence="1 2" key="1">
    <citation type="submission" date="2023-02" db="EMBL/GenBank/DDBJ databases">
        <title>Study of novel species of the Microbacterium genus.</title>
        <authorList>
            <person name="Arroyo-Herrera I."/>
            <person name="Roman-Ponce B."/>
            <person name="Vasquez-Murrieta M.S."/>
        </authorList>
    </citation>
    <scope>NUCLEOTIDE SEQUENCE [LARGE SCALE GENOMIC DNA]</scope>
    <source>
        <strain evidence="1 2">NE1TT3</strain>
    </source>
</reference>
<name>A0ABT5SHM3_9MICO</name>
<proteinExistence type="predicted"/>
<dbReference type="Proteomes" id="UP001218170">
    <property type="component" value="Unassembled WGS sequence"/>
</dbReference>
<evidence type="ECO:0000313" key="2">
    <source>
        <dbReference type="Proteomes" id="UP001218170"/>
    </source>
</evidence>
<sequence>MERPHFIEMFVDKYAADLHTRPAHFTQVVESISHLVARTYAPDQANVWSGAREYPPDRDIVKMLIMWAVDAMDRPIGSAERALPEQAIRAQAVDLAKNPNGHLYLVDLVLACAFVGDPDKLRRELDAREAFAMERIGGNPITWLAGP</sequence>
<keyword evidence="2" id="KW-1185">Reference proteome</keyword>
<evidence type="ECO:0000313" key="1">
    <source>
        <dbReference type="EMBL" id="MDD7961383.1"/>
    </source>
</evidence>